<protein>
    <submittedName>
        <fullName evidence="1">Uncharacterized protein</fullName>
    </submittedName>
</protein>
<evidence type="ECO:0000313" key="2">
    <source>
        <dbReference type="Proteomes" id="UP000247810"/>
    </source>
</evidence>
<name>A0A319D443_9EURO</name>
<dbReference type="VEuPathDB" id="FungiDB:BO71DRAFT_28656"/>
<keyword evidence="2" id="KW-1185">Reference proteome</keyword>
<dbReference type="Proteomes" id="UP000247810">
    <property type="component" value="Unassembled WGS sequence"/>
</dbReference>
<organism evidence="1 2">
    <name type="scientific">Aspergillus ellipticus CBS 707.79</name>
    <dbReference type="NCBI Taxonomy" id="1448320"/>
    <lineage>
        <taxon>Eukaryota</taxon>
        <taxon>Fungi</taxon>
        <taxon>Dikarya</taxon>
        <taxon>Ascomycota</taxon>
        <taxon>Pezizomycotina</taxon>
        <taxon>Eurotiomycetes</taxon>
        <taxon>Eurotiomycetidae</taxon>
        <taxon>Eurotiales</taxon>
        <taxon>Aspergillaceae</taxon>
        <taxon>Aspergillus</taxon>
        <taxon>Aspergillus subgen. Circumdati</taxon>
    </lineage>
</organism>
<dbReference type="AlphaFoldDB" id="A0A319D443"/>
<proteinExistence type="predicted"/>
<reference evidence="1 2" key="1">
    <citation type="submission" date="2018-02" db="EMBL/GenBank/DDBJ databases">
        <title>The genomes of Aspergillus section Nigri reveals drivers in fungal speciation.</title>
        <authorList>
            <consortium name="DOE Joint Genome Institute"/>
            <person name="Vesth T.C."/>
            <person name="Nybo J."/>
            <person name="Theobald S."/>
            <person name="Brandl J."/>
            <person name="Frisvad J.C."/>
            <person name="Nielsen K.F."/>
            <person name="Lyhne E.K."/>
            <person name="Kogle M.E."/>
            <person name="Kuo A."/>
            <person name="Riley R."/>
            <person name="Clum A."/>
            <person name="Nolan M."/>
            <person name="Lipzen A."/>
            <person name="Salamov A."/>
            <person name="Henrissat B."/>
            <person name="Wiebenga A."/>
            <person name="De vries R.P."/>
            <person name="Grigoriev I.V."/>
            <person name="Mortensen U.H."/>
            <person name="Andersen M.R."/>
            <person name="Baker S.E."/>
        </authorList>
    </citation>
    <scope>NUCLEOTIDE SEQUENCE [LARGE SCALE GENOMIC DNA]</scope>
    <source>
        <strain evidence="1 2">CBS 707.79</strain>
    </source>
</reference>
<accession>A0A319D443</accession>
<evidence type="ECO:0000313" key="1">
    <source>
        <dbReference type="EMBL" id="PYH92216.1"/>
    </source>
</evidence>
<sequence>MTPPEHTVYTSSSHPKMANFRDETRQLPGLYHDASLYKGSSVSLILPVIIITYCYSPVGISSHGTSASLTTVYSHHTIPARLRYSAPSMQSNYGMIQEAYPPCCKLSMSSESHLPSSLEKLQQVMLLNAHSDTSSTHLYSLLPKPVELSSLHCNILPAISLMMIE</sequence>
<dbReference type="EMBL" id="KZ825922">
    <property type="protein sequence ID" value="PYH92216.1"/>
    <property type="molecule type" value="Genomic_DNA"/>
</dbReference>
<gene>
    <name evidence="1" type="ORF">BO71DRAFT_28656</name>
</gene>